<dbReference type="RefSeq" id="WP_090621284.1">
    <property type="nucleotide sequence ID" value="NZ_FOFD01000006.1"/>
</dbReference>
<evidence type="ECO:0000256" key="3">
    <source>
        <dbReference type="ARBA" id="ARBA00022692"/>
    </source>
</evidence>
<keyword evidence="8 10" id="KW-0482">Metalloprotease</keyword>
<reference evidence="14" key="1">
    <citation type="submission" date="2016-10" db="EMBL/GenBank/DDBJ databases">
        <authorList>
            <person name="Varghese N."/>
            <person name="Submissions S."/>
        </authorList>
    </citation>
    <scope>NUCLEOTIDE SEQUENCE [LARGE SCALE GENOMIC DNA]</scope>
    <source>
        <strain evidence="14">DSM 25055</strain>
    </source>
</reference>
<name>A0A1H9QDL5_9EURY</name>
<evidence type="ECO:0000256" key="10">
    <source>
        <dbReference type="RuleBase" id="RU003983"/>
    </source>
</evidence>
<dbReference type="GO" id="GO:0004222">
    <property type="term" value="F:metalloendopeptidase activity"/>
    <property type="evidence" value="ECO:0007669"/>
    <property type="project" value="InterPro"/>
</dbReference>
<protein>
    <submittedName>
        <fullName evidence="13">Heat shock protein HtpX</fullName>
    </submittedName>
</protein>
<comment type="cofactor">
    <cofactor evidence="10">
        <name>Zn(2+)</name>
        <dbReference type="ChEBI" id="CHEBI:29105"/>
    </cofactor>
    <text evidence="10">Binds 1 zinc ion per subunit.</text>
</comment>
<keyword evidence="13" id="KW-0346">Stress response</keyword>
<dbReference type="GO" id="GO:0046872">
    <property type="term" value="F:metal ion binding"/>
    <property type="evidence" value="ECO:0007669"/>
    <property type="project" value="UniProtKB-KW"/>
</dbReference>
<evidence type="ECO:0000313" key="13">
    <source>
        <dbReference type="EMBL" id="SER58510.1"/>
    </source>
</evidence>
<dbReference type="InterPro" id="IPR050083">
    <property type="entry name" value="HtpX_protease"/>
</dbReference>
<keyword evidence="6 10" id="KW-0862">Zinc</keyword>
<feature type="transmembrane region" description="Helical" evidence="11">
    <location>
        <begin position="146"/>
        <end position="165"/>
    </location>
</feature>
<dbReference type="EMBL" id="FOFD01000006">
    <property type="protein sequence ID" value="SER58510.1"/>
    <property type="molecule type" value="Genomic_DNA"/>
</dbReference>
<feature type="transmembrane region" description="Helical" evidence="11">
    <location>
        <begin position="12"/>
        <end position="45"/>
    </location>
</feature>
<comment type="similarity">
    <text evidence="10">Belongs to the peptidase M48 family.</text>
</comment>
<evidence type="ECO:0000256" key="8">
    <source>
        <dbReference type="ARBA" id="ARBA00023049"/>
    </source>
</evidence>
<evidence type="ECO:0000256" key="11">
    <source>
        <dbReference type="SAM" id="Phobius"/>
    </source>
</evidence>
<dbReference type="PANTHER" id="PTHR43221">
    <property type="entry name" value="PROTEASE HTPX"/>
    <property type="match status" value="1"/>
</dbReference>
<keyword evidence="9 11" id="KW-0472">Membrane</keyword>
<evidence type="ECO:0000256" key="5">
    <source>
        <dbReference type="ARBA" id="ARBA00022801"/>
    </source>
</evidence>
<keyword evidence="2 10" id="KW-0645">Protease</keyword>
<keyword evidence="5 10" id="KW-0378">Hydrolase</keyword>
<dbReference type="AlphaFoldDB" id="A0A1H9QDL5"/>
<evidence type="ECO:0000256" key="2">
    <source>
        <dbReference type="ARBA" id="ARBA00022670"/>
    </source>
</evidence>
<evidence type="ECO:0000256" key="1">
    <source>
        <dbReference type="ARBA" id="ARBA00022475"/>
    </source>
</evidence>
<evidence type="ECO:0000256" key="9">
    <source>
        <dbReference type="ARBA" id="ARBA00023136"/>
    </source>
</evidence>
<dbReference type="GO" id="GO:0006508">
    <property type="term" value="P:proteolysis"/>
    <property type="evidence" value="ECO:0007669"/>
    <property type="project" value="UniProtKB-KW"/>
</dbReference>
<dbReference type="Pfam" id="PF01435">
    <property type="entry name" value="Peptidase_M48"/>
    <property type="match status" value="1"/>
</dbReference>
<feature type="transmembrane region" description="Helical" evidence="11">
    <location>
        <begin position="51"/>
        <end position="73"/>
    </location>
</feature>
<evidence type="ECO:0000256" key="7">
    <source>
        <dbReference type="ARBA" id="ARBA00022989"/>
    </source>
</evidence>
<dbReference type="Gene3D" id="3.30.2010.10">
    <property type="entry name" value="Metalloproteases ('zincins'), catalytic domain"/>
    <property type="match status" value="1"/>
</dbReference>
<dbReference type="OrthoDB" id="28389at2157"/>
<feature type="transmembrane region" description="Helical" evidence="11">
    <location>
        <begin position="118"/>
        <end position="140"/>
    </location>
</feature>
<dbReference type="PANTHER" id="PTHR43221:SF2">
    <property type="entry name" value="PROTEASE HTPX HOMOLOG"/>
    <property type="match status" value="1"/>
</dbReference>
<keyword evidence="1" id="KW-1003">Cell membrane</keyword>
<feature type="domain" description="Peptidase M48" evidence="12">
    <location>
        <begin position="200"/>
        <end position="407"/>
    </location>
</feature>
<accession>A0A1H9QDL5</accession>
<keyword evidence="3 11" id="KW-0812">Transmembrane</keyword>
<evidence type="ECO:0000313" key="14">
    <source>
        <dbReference type="Proteomes" id="UP000199114"/>
    </source>
</evidence>
<evidence type="ECO:0000259" key="12">
    <source>
        <dbReference type="Pfam" id="PF01435"/>
    </source>
</evidence>
<dbReference type="STRING" id="1186196.SAMN04489841_4176"/>
<keyword evidence="7 11" id="KW-1133">Transmembrane helix</keyword>
<evidence type="ECO:0000256" key="6">
    <source>
        <dbReference type="ARBA" id="ARBA00022833"/>
    </source>
</evidence>
<sequence>MIGSTRVRFGLWLRMALAVALVALGQLVVVAFEFGVVTVMAALVLLWLERWLAVAFLGSLALTVLFVCWHLLAAATRRLYPSRTVSDRIAHDGVAGAVERAGEALLLSRTSGSRLRHLAVLAGVLVGSFAGFALAETIAWRSIVDPIHAAAVIGVLVVLSHLVWIGHGERTADAAALREVEDSVRVPERPTAELEERRVAVQARIDRLSQQAGVPSPAVRLGTSPTPTAATVGYRPDSSTIVVSQGLVDILDDRELDAVLAHELAHLQHWDAAVVTALSIPAAHADAQIERYNANPFVAVPAGLIIGLVNWCVAVVSRYREYVADRGAAALTGDPAALAAALETLDTELDRRPTNDLRERRSTAAFSIVPPPWEEHRFFDRTRRFVARRIFGSHPPTEKRIERLRSIVEGL</sequence>
<evidence type="ECO:0000256" key="4">
    <source>
        <dbReference type="ARBA" id="ARBA00022723"/>
    </source>
</evidence>
<proteinExistence type="inferred from homology"/>
<gene>
    <name evidence="13" type="ORF">SAMN04489841_4176</name>
</gene>
<keyword evidence="14" id="KW-1185">Reference proteome</keyword>
<dbReference type="Proteomes" id="UP000199114">
    <property type="component" value="Unassembled WGS sequence"/>
</dbReference>
<keyword evidence="4" id="KW-0479">Metal-binding</keyword>
<organism evidence="13 14">
    <name type="scientific">Natrinema salaciae</name>
    <dbReference type="NCBI Taxonomy" id="1186196"/>
    <lineage>
        <taxon>Archaea</taxon>
        <taxon>Methanobacteriati</taxon>
        <taxon>Methanobacteriota</taxon>
        <taxon>Stenosarchaea group</taxon>
        <taxon>Halobacteria</taxon>
        <taxon>Halobacteriales</taxon>
        <taxon>Natrialbaceae</taxon>
        <taxon>Natrinema</taxon>
    </lineage>
</organism>
<dbReference type="InterPro" id="IPR001915">
    <property type="entry name" value="Peptidase_M48"/>
</dbReference>